<proteinExistence type="predicted"/>
<dbReference type="EMBL" id="CP003169">
    <property type="protein sequence ID" value="AEV71312.1"/>
    <property type="molecule type" value="Genomic_DNA"/>
</dbReference>
<dbReference type="RefSeq" id="WP_014209130.1">
    <property type="nucleotide sequence ID" value="NC_016604.1"/>
</dbReference>
<dbReference type="Proteomes" id="UP000005442">
    <property type="component" value="Chromosome"/>
</dbReference>
<evidence type="ECO:0000313" key="4">
    <source>
        <dbReference type="Proteomes" id="UP000005442"/>
    </source>
</evidence>
<dbReference type="STRING" id="710685.MycrhN_0677"/>
<feature type="compositionally biased region" description="Low complexity" evidence="1">
    <location>
        <begin position="37"/>
        <end position="52"/>
    </location>
</feature>
<feature type="chain" id="PRO_5039196956" evidence="2">
    <location>
        <begin position="20"/>
        <end position="239"/>
    </location>
</feature>
<feature type="region of interest" description="Disordered" evidence="1">
    <location>
        <begin position="22"/>
        <end position="64"/>
    </location>
</feature>
<feature type="signal peptide" evidence="2">
    <location>
        <begin position="1"/>
        <end position="19"/>
    </location>
</feature>
<dbReference type="KEGG" id="mrh:MycrhN_0677"/>
<keyword evidence="3" id="KW-0449">Lipoprotein</keyword>
<evidence type="ECO:0000313" key="3">
    <source>
        <dbReference type="EMBL" id="AEV71312.1"/>
    </source>
</evidence>
<organism evidence="3 4">
    <name type="scientific">Mycolicibacterium rhodesiae (strain NBB3)</name>
    <name type="common">Mycobacterium rhodesiae</name>
    <dbReference type="NCBI Taxonomy" id="710685"/>
    <lineage>
        <taxon>Bacteria</taxon>
        <taxon>Bacillati</taxon>
        <taxon>Actinomycetota</taxon>
        <taxon>Actinomycetes</taxon>
        <taxon>Mycobacteriales</taxon>
        <taxon>Mycobacteriaceae</taxon>
        <taxon>Mycolicibacterium</taxon>
    </lineage>
</organism>
<name>G8RPE6_MYCRN</name>
<gene>
    <name evidence="3" type="ordered locus">MycrhN_0677</name>
</gene>
<dbReference type="PATRIC" id="fig|710685.3.peg.684"/>
<dbReference type="eggNOG" id="ENOG5031INY">
    <property type="taxonomic scope" value="Bacteria"/>
</dbReference>
<keyword evidence="2" id="KW-0732">Signal</keyword>
<protein>
    <submittedName>
        <fullName evidence="3">Putative lipoprotein LpqN</fullName>
    </submittedName>
</protein>
<reference evidence="3 4" key="1">
    <citation type="submission" date="2011-12" db="EMBL/GenBank/DDBJ databases">
        <title>Complete sequence of Mycobacterium rhodesiae NBB3.</title>
        <authorList>
            <consortium name="US DOE Joint Genome Institute"/>
            <person name="Lucas S."/>
            <person name="Han J."/>
            <person name="Lapidus A."/>
            <person name="Cheng J.-F."/>
            <person name="Goodwin L."/>
            <person name="Pitluck S."/>
            <person name="Peters L."/>
            <person name="Mikhailova N."/>
            <person name="Gu W."/>
            <person name="Detter J.C."/>
            <person name="Han C."/>
            <person name="Tapia R."/>
            <person name="Land M."/>
            <person name="Hauser L."/>
            <person name="Kyrpides N."/>
            <person name="Ivanova N."/>
            <person name="Pagani I."/>
            <person name="Mattes T."/>
            <person name="Holmes A."/>
            <person name="Rutledge P."/>
            <person name="Paulsen I."/>
            <person name="Coleman N."/>
            <person name="Woyke T."/>
        </authorList>
    </citation>
    <scope>NUCLEOTIDE SEQUENCE [LARGE SCALE GENOMIC DNA]</scope>
    <source>
        <strain evidence="3 4">NBB3</strain>
    </source>
</reference>
<accession>G8RPE6</accession>
<evidence type="ECO:0000256" key="2">
    <source>
        <dbReference type="SAM" id="SignalP"/>
    </source>
</evidence>
<sequence>MRTRSAVLAAVCLTTWALSGCGKTSEGEPVSDKVESVAETASSTTATTATSSRAIPTPEADLTEPGIVSTTRTAVPAGTVTCPLSDPPGERLATAAVADPSAPRIMVALPQGWSSTPGDGDVGARLTGPDGVSATVTIVKTPLDPAAAFKKYSDDAMAASPVSSVSVLPADLCGYSGQKLLGSWADTPEQAVEFGDRIAHIWTNNGDYLVAVHVEGPTGSPDFDPFTSPIMNDFGIEIP</sequence>
<evidence type="ECO:0000256" key="1">
    <source>
        <dbReference type="SAM" id="MobiDB-lite"/>
    </source>
</evidence>
<dbReference type="HOGENOM" id="CLU_103311_0_0_11"/>
<dbReference type="AlphaFoldDB" id="G8RPE6"/>
<dbReference type="PROSITE" id="PS51257">
    <property type="entry name" value="PROKAR_LIPOPROTEIN"/>
    <property type="match status" value="1"/>
</dbReference>
<dbReference type="OrthoDB" id="4625123at2"/>
<keyword evidence="4" id="KW-1185">Reference proteome</keyword>